<name>A0A4C1Z2H1_EUMVA</name>
<dbReference type="OrthoDB" id="6931783at2759"/>
<feature type="region of interest" description="Disordered" evidence="1">
    <location>
        <begin position="1"/>
        <end position="25"/>
    </location>
</feature>
<comment type="caution">
    <text evidence="2">The sequence shown here is derived from an EMBL/GenBank/DDBJ whole genome shotgun (WGS) entry which is preliminary data.</text>
</comment>
<evidence type="ECO:0000313" key="3">
    <source>
        <dbReference type="Proteomes" id="UP000299102"/>
    </source>
</evidence>
<proteinExistence type="predicted"/>
<organism evidence="2 3">
    <name type="scientific">Eumeta variegata</name>
    <name type="common">Bagworm moth</name>
    <name type="synonym">Eumeta japonica</name>
    <dbReference type="NCBI Taxonomy" id="151549"/>
    <lineage>
        <taxon>Eukaryota</taxon>
        <taxon>Metazoa</taxon>
        <taxon>Ecdysozoa</taxon>
        <taxon>Arthropoda</taxon>
        <taxon>Hexapoda</taxon>
        <taxon>Insecta</taxon>
        <taxon>Pterygota</taxon>
        <taxon>Neoptera</taxon>
        <taxon>Endopterygota</taxon>
        <taxon>Lepidoptera</taxon>
        <taxon>Glossata</taxon>
        <taxon>Ditrysia</taxon>
        <taxon>Tineoidea</taxon>
        <taxon>Psychidae</taxon>
        <taxon>Oiketicinae</taxon>
        <taxon>Eumeta</taxon>
    </lineage>
</organism>
<sequence>MTSLKSRSAGSAQRRTPARGGAGGGAFIATNHLPILLRMGPPAGGCPNTTIKIIDWNRMSTALEEIDTPTLNSVPDDINITDEVDPAIGALTTHVRTVVENNELTVPASSDH</sequence>
<dbReference type="AlphaFoldDB" id="A0A4C1Z2H1"/>
<keyword evidence="3" id="KW-1185">Reference proteome</keyword>
<protein>
    <submittedName>
        <fullName evidence="2">Uncharacterized protein</fullName>
    </submittedName>
</protein>
<dbReference type="Proteomes" id="UP000299102">
    <property type="component" value="Unassembled WGS sequence"/>
</dbReference>
<evidence type="ECO:0000256" key="1">
    <source>
        <dbReference type="SAM" id="MobiDB-lite"/>
    </source>
</evidence>
<accession>A0A4C1Z2H1</accession>
<reference evidence="2 3" key="1">
    <citation type="journal article" date="2019" name="Commun. Biol.">
        <title>The bagworm genome reveals a unique fibroin gene that provides high tensile strength.</title>
        <authorList>
            <person name="Kono N."/>
            <person name="Nakamura H."/>
            <person name="Ohtoshi R."/>
            <person name="Tomita M."/>
            <person name="Numata K."/>
            <person name="Arakawa K."/>
        </authorList>
    </citation>
    <scope>NUCLEOTIDE SEQUENCE [LARGE SCALE GENOMIC DNA]</scope>
</reference>
<gene>
    <name evidence="2" type="ORF">EVAR_59424_1</name>
</gene>
<dbReference type="EMBL" id="BGZK01001510">
    <property type="protein sequence ID" value="GBP81422.1"/>
    <property type="molecule type" value="Genomic_DNA"/>
</dbReference>
<evidence type="ECO:0000313" key="2">
    <source>
        <dbReference type="EMBL" id="GBP81422.1"/>
    </source>
</evidence>
<feature type="compositionally biased region" description="Polar residues" evidence="1">
    <location>
        <begin position="1"/>
        <end position="11"/>
    </location>
</feature>